<accession>A0ABW3FFP3</accession>
<keyword evidence="1" id="KW-0812">Transmembrane</keyword>
<proteinExistence type="predicted"/>
<evidence type="ECO:0000313" key="3">
    <source>
        <dbReference type="Proteomes" id="UP001597101"/>
    </source>
</evidence>
<evidence type="ECO:0000313" key="2">
    <source>
        <dbReference type="EMBL" id="MFD0917304.1"/>
    </source>
</evidence>
<keyword evidence="1" id="KW-1133">Transmembrane helix</keyword>
<feature type="transmembrane region" description="Helical" evidence="1">
    <location>
        <begin position="12"/>
        <end position="30"/>
    </location>
</feature>
<comment type="caution">
    <text evidence="2">The sequence shown here is derived from an EMBL/GenBank/DDBJ whole genome shotgun (WGS) entry which is preliminary data.</text>
</comment>
<dbReference type="Proteomes" id="UP001597101">
    <property type="component" value="Unassembled WGS sequence"/>
</dbReference>
<reference evidence="3" key="1">
    <citation type="journal article" date="2019" name="Int. J. Syst. Evol. Microbiol.">
        <title>The Global Catalogue of Microorganisms (GCM) 10K type strain sequencing project: providing services to taxonomists for standard genome sequencing and annotation.</title>
        <authorList>
            <consortium name="The Broad Institute Genomics Platform"/>
            <consortium name="The Broad Institute Genome Sequencing Center for Infectious Disease"/>
            <person name="Wu L."/>
            <person name="Ma J."/>
        </authorList>
    </citation>
    <scope>NUCLEOTIDE SEQUENCE [LARGE SCALE GENOMIC DNA]</scope>
    <source>
        <strain evidence="3">CCUG 60023</strain>
    </source>
</reference>
<dbReference type="RefSeq" id="WP_377213167.1">
    <property type="nucleotide sequence ID" value="NZ_JBHTJV010000011.1"/>
</dbReference>
<protein>
    <submittedName>
        <fullName evidence="2">SH3 domain-containing protein</fullName>
    </submittedName>
</protein>
<keyword evidence="1" id="KW-0472">Membrane</keyword>
<name>A0ABW3FFP3_9HYPH</name>
<dbReference type="Gene3D" id="2.30.30.40">
    <property type="entry name" value="SH3 Domains"/>
    <property type="match status" value="1"/>
</dbReference>
<keyword evidence="3" id="KW-1185">Reference proteome</keyword>
<dbReference type="EMBL" id="JBHTJV010000011">
    <property type="protein sequence ID" value="MFD0917304.1"/>
    <property type="molecule type" value="Genomic_DNA"/>
</dbReference>
<gene>
    <name evidence="2" type="ORF">ACFQ14_12885</name>
</gene>
<organism evidence="2 3">
    <name type="scientific">Pseudahrensia aquimaris</name>
    <dbReference type="NCBI Taxonomy" id="744461"/>
    <lineage>
        <taxon>Bacteria</taxon>
        <taxon>Pseudomonadati</taxon>
        <taxon>Pseudomonadota</taxon>
        <taxon>Alphaproteobacteria</taxon>
        <taxon>Hyphomicrobiales</taxon>
        <taxon>Ahrensiaceae</taxon>
        <taxon>Pseudahrensia</taxon>
    </lineage>
</organism>
<sequence>MTPFKFHSITALVRVTSVALAFVCANVFYISGAGAEGRFSGAWIASKTPNGPPIISLDLFDNGKKVSGSGSVANAGLGPFDGSTFSIVDGVSNQTGIQLRMQLRSTTSNGVSARALLAVSDGNGPALPGTLIWGQRTAQIFLRRGENSAALGTNNQTADRRPRACRELDQVNARVSRKAGGGTEIVQEIRGVYTLAGLAFGGLETATKCKDAMVRLATIEKRLDGQRSSNNSNAALNSPQCQAMASTTEAIGQELRRIGMTETGTIAVIMQKYGLPGGGAAGRYTPQGCRAAYDELQAYLGELRQTATFGSNQNTMQPSQQQSFQYNPVEFVSGRGWVPGNGGTRLSYWLHNKSGMAWESGPGNQRFIWYWNPRPGLSNVGVENKVLLFRGEKRGKTMSGEARVFTRACGTFPYQVSGPIAASNLKVTMRGRKPIVNDSCEIVGTKADTLVFTYQSDFPPNLEQTSPTNVTVEPDENDMPGIGVWGPAYKLHRLPSGETLNVRAGPGTNNAVISELPFGARDVLIIGQGCSPNPDTATFETLSKRGKARAISKSWCNINWRNIEGWVYGKYLTPQ</sequence>
<evidence type="ECO:0000256" key="1">
    <source>
        <dbReference type="SAM" id="Phobius"/>
    </source>
</evidence>